<dbReference type="GO" id="GO:0004842">
    <property type="term" value="F:ubiquitin-protein transferase activity"/>
    <property type="evidence" value="ECO:0007669"/>
    <property type="project" value="InterPro"/>
</dbReference>
<dbReference type="SMART" id="SM00504">
    <property type="entry name" value="Ubox"/>
    <property type="match status" value="1"/>
</dbReference>
<dbReference type="PROSITE" id="PS51698">
    <property type="entry name" value="U_BOX"/>
    <property type="match status" value="1"/>
</dbReference>
<proteinExistence type="predicted"/>
<dbReference type="SUPFAM" id="SSF51294">
    <property type="entry name" value="Hedgehog/intein (Hint) domain"/>
    <property type="match status" value="1"/>
</dbReference>
<dbReference type="InterPro" id="IPR032838">
    <property type="entry name" value="Vwaint_dom"/>
</dbReference>
<dbReference type="SUPFAM" id="SSF57850">
    <property type="entry name" value="RING/U-box"/>
    <property type="match status" value="1"/>
</dbReference>
<sequence>MASASAIPNEFYCPITFGLMTDPVIAEDGHTYEREAIEQWFVNHNTSPKTNLPLISTNLIANIALRNTIRDMLAKQPLHFQTPKLVGKFANKALVAKAYPAGVAAVHLTVKAQEPEVRQPIVLLAIVDTSGSMGESTDDEKSAEAYGFSRLDLVKHTVRTMAAVLGDDDMLAIITYSTNAKIVLRPTRMNKDGKARVEAALEYVQPDSQTNIFEGLRHAMEIANTDELAGRNIVGLLLTDGFPNINPPRGILYELQNRITMKNPWTLHTFGFGYKLDSKLLADLALWGNGLFGFIPDATMVGTVFINFLASVLSSAVRNPELTLDGTPIYMHNSLLQGGQAYETVIPYSSQEIKLNGQIISLESEPVGCTFALAHMELIETLENVIAVESASRTGSTLERLKILATKFAASKDSRVVAFSRDLTGSDPEGQLGLAVSPTHFGKWGEHYLRSYLRAQKLQMCLNFKDSGVQIYGGALFKELQNLAEKAFCDLSPPTPSVAAQPKGYYGGPAGGAPVYSTPQSMASFYHSGGGCFHGENHILMADGFRKSIKDIVPEDQVWTPEGPANVVCLVTIGSKRPAQTMVQINSLCITPWHPIRLKAGGPWVFPADHYLFGERLVQTVYNFVLNKGHVVNVEGYECITLAHGFEEPVAKHDYFGTSAVLNDLAKQPGYFQGRPVYQNLVAKKDPATGCIVGWYDDV</sequence>
<organism evidence="3">
    <name type="scientific">viral metagenome</name>
    <dbReference type="NCBI Taxonomy" id="1070528"/>
    <lineage>
        <taxon>unclassified sequences</taxon>
        <taxon>metagenomes</taxon>
        <taxon>organismal metagenomes</taxon>
    </lineage>
</organism>
<dbReference type="Pfam" id="PF04564">
    <property type="entry name" value="U-box"/>
    <property type="match status" value="1"/>
</dbReference>
<dbReference type="SUPFAM" id="SSF53300">
    <property type="entry name" value="vWA-like"/>
    <property type="match status" value="1"/>
</dbReference>
<dbReference type="Pfam" id="PF14623">
    <property type="entry name" value="Vint"/>
    <property type="match status" value="1"/>
</dbReference>
<evidence type="ECO:0000259" key="2">
    <source>
        <dbReference type="PROSITE" id="PS51698"/>
    </source>
</evidence>
<dbReference type="CDD" id="cd16655">
    <property type="entry name" value="RING-Ubox_WDSUB1-like"/>
    <property type="match status" value="1"/>
</dbReference>
<dbReference type="Gene3D" id="2.170.16.10">
    <property type="entry name" value="Hedgehog/Intein (Hint) domain"/>
    <property type="match status" value="1"/>
</dbReference>
<dbReference type="SMART" id="SM00327">
    <property type="entry name" value="VWA"/>
    <property type="match status" value="1"/>
</dbReference>
<dbReference type="InterPro" id="IPR003613">
    <property type="entry name" value="Ubox_domain"/>
</dbReference>
<dbReference type="PROSITE" id="PS50234">
    <property type="entry name" value="VWFA"/>
    <property type="match status" value="1"/>
</dbReference>
<dbReference type="PANTHER" id="PTHR46573">
    <property type="entry name" value="WD REPEAT, SAM AND U-BOX DOMAIN-CONTAINING PROTEIN 1"/>
    <property type="match status" value="1"/>
</dbReference>
<dbReference type="GO" id="GO:0016567">
    <property type="term" value="P:protein ubiquitination"/>
    <property type="evidence" value="ECO:0007669"/>
    <property type="project" value="InterPro"/>
</dbReference>
<dbReference type="InterPro" id="IPR036465">
    <property type="entry name" value="vWFA_dom_sf"/>
</dbReference>
<dbReference type="Pfam" id="PF13519">
    <property type="entry name" value="VWA_2"/>
    <property type="match status" value="1"/>
</dbReference>
<dbReference type="EMBL" id="MN740827">
    <property type="protein sequence ID" value="QHU13909.1"/>
    <property type="molecule type" value="Genomic_DNA"/>
</dbReference>
<dbReference type="PANTHER" id="PTHR46573:SF1">
    <property type="entry name" value="WD REPEAT, SAM AND U-BOX DOMAIN-CONTAINING PROTEIN 1"/>
    <property type="match status" value="1"/>
</dbReference>
<name>A0A6C0K863_9ZZZZ</name>
<evidence type="ECO:0000259" key="1">
    <source>
        <dbReference type="PROSITE" id="PS50234"/>
    </source>
</evidence>
<feature type="domain" description="VWFA" evidence="1">
    <location>
        <begin position="122"/>
        <end position="309"/>
    </location>
</feature>
<evidence type="ECO:0008006" key="4">
    <source>
        <dbReference type="Google" id="ProtNLM"/>
    </source>
</evidence>
<evidence type="ECO:0000313" key="3">
    <source>
        <dbReference type="EMBL" id="QHU13909.1"/>
    </source>
</evidence>
<dbReference type="InterPro" id="IPR052085">
    <property type="entry name" value="WD-SAM-U-box"/>
</dbReference>
<dbReference type="InterPro" id="IPR013083">
    <property type="entry name" value="Znf_RING/FYVE/PHD"/>
</dbReference>
<dbReference type="Gene3D" id="3.30.40.10">
    <property type="entry name" value="Zinc/RING finger domain, C3HC4 (zinc finger)"/>
    <property type="match status" value="1"/>
</dbReference>
<accession>A0A6C0K863</accession>
<dbReference type="Gene3D" id="3.40.50.410">
    <property type="entry name" value="von Willebrand factor, type A domain"/>
    <property type="match status" value="1"/>
</dbReference>
<dbReference type="AlphaFoldDB" id="A0A6C0K863"/>
<reference evidence="3" key="1">
    <citation type="journal article" date="2020" name="Nature">
        <title>Giant virus diversity and host interactions through global metagenomics.</title>
        <authorList>
            <person name="Schulz F."/>
            <person name="Roux S."/>
            <person name="Paez-Espino D."/>
            <person name="Jungbluth S."/>
            <person name="Walsh D.A."/>
            <person name="Denef V.J."/>
            <person name="McMahon K.D."/>
            <person name="Konstantinidis K.T."/>
            <person name="Eloe-Fadrosh E.A."/>
            <person name="Kyrpides N.C."/>
            <person name="Woyke T."/>
        </authorList>
    </citation>
    <scope>NUCLEOTIDE SEQUENCE</scope>
    <source>
        <strain evidence="3">GVMAG-S-1101182-85</strain>
    </source>
</reference>
<feature type="domain" description="U-box" evidence="2">
    <location>
        <begin position="6"/>
        <end position="79"/>
    </location>
</feature>
<dbReference type="Pfam" id="PF14624">
    <property type="entry name" value="Vwaint"/>
    <property type="match status" value="1"/>
</dbReference>
<protein>
    <recommendedName>
        <fullName evidence="4">VWFA domain-containing protein</fullName>
    </recommendedName>
</protein>
<dbReference type="InterPro" id="IPR002035">
    <property type="entry name" value="VWF_A"/>
</dbReference>
<dbReference type="InterPro" id="IPR039510">
    <property type="entry name" value="Vint_dom"/>
</dbReference>
<dbReference type="InterPro" id="IPR036844">
    <property type="entry name" value="Hint_dom_sf"/>
</dbReference>